<name>A0AAU9M7Y1_9ASTR</name>
<reference evidence="1 2" key="1">
    <citation type="submission" date="2022-01" db="EMBL/GenBank/DDBJ databases">
        <authorList>
            <person name="Xiong W."/>
            <person name="Schranz E."/>
        </authorList>
    </citation>
    <scope>NUCLEOTIDE SEQUENCE [LARGE SCALE GENOMIC DNA]</scope>
</reference>
<proteinExistence type="predicted"/>
<sequence>MLNSANFGYVNAALQTATIRLGLHQACVEMKNKYPKALYGKNDIYSYPDAQCHILYHFSDMVTYTYSLFEPLEGDKVDINVLKERLAALDPLFKCDNASTSA</sequence>
<keyword evidence="2" id="KW-1185">Reference proteome</keyword>
<dbReference type="Proteomes" id="UP001157418">
    <property type="component" value="Unassembled WGS sequence"/>
</dbReference>
<comment type="caution">
    <text evidence="1">The sequence shown here is derived from an EMBL/GenBank/DDBJ whole genome shotgun (WGS) entry which is preliminary data.</text>
</comment>
<protein>
    <submittedName>
        <fullName evidence="1">Uncharacterized protein</fullName>
    </submittedName>
</protein>
<gene>
    <name evidence="1" type="ORF">LVIROSA_LOCUS8182</name>
</gene>
<organism evidence="1 2">
    <name type="scientific">Lactuca virosa</name>
    <dbReference type="NCBI Taxonomy" id="75947"/>
    <lineage>
        <taxon>Eukaryota</taxon>
        <taxon>Viridiplantae</taxon>
        <taxon>Streptophyta</taxon>
        <taxon>Embryophyta</taxon>
        <taxon>Tracheophyta</taxon>
        <taxon>Spermatophyta</taxon>
        <taxon>Magnoliopsida</taxon>
        <taxon>eudicotyledons</taxon>
        <taxon>Gunneridae</taxon>
        <taxon>Pentapetalae</taxon>
        <taxon>asterids</taxon>
        <taxon>campanulids</taxon>
        <taxon>Asterales</taxon>
        <taxon>Asteraceae</taxon>
        <taxon>Cichorioideae</taxon>
        <taxon>Cichorieae</taxon>
        <taxon>Lactucinae</taxon>
        <taxon>Lactuca</taxon>
    </lineage>
</organism>
<evidence type="ECO:0000313" key="2">
    <source>
        <dbReference type="Proteomes" id="UP001157418"/>
    </source>
</evidence>
<evidence type="ECO:0000313" key="1">
    <source>
        <dbReference type="EMBL" id="CAH1420738.1"/>
    </source>
</evidence>
<accession>A0AAU9M7Y1</accession>
<dbReference type="EMBL" id="CAKMRJ010001112">
    <property type="protein sequence ID" value="CAH1420738.1"/>
    <property type="molecule type" value="Genomic_DNA"/>
</dbReference>
<dbReference type="AlphaFoldDB" id="A0AAU9M7Y1"/>